<keyword evidence="4" id="KW-1185">Reference proteome</keyword>
<feature type="non-terminal residue" evidence="3">
    <location>
        <position position="1"/>
    </location>
</feature>
<dbReference type="GO" id="GO:0005768">
    <property type="term" value="C:endosome"/>
    <property type="evidence" value="ECO:0007669"/>
    <property type="project" value="TreeGrafter"/>
</dbReference>
<proteinExistence type="inferred from homology"/>
<evidence type="ECO:0000313" key="3">
    <source>
        <dbReference type="EMBL" id="NWI18187.1"/>
    </source>
</evidence>
<dbReference type="InterPro" id="IPR014752">
    <property type="entry name" value="Arrestin-like_C"/>
</dbReference>
<dbReference type="InterPro" id="IPR014756">
    <property type="entry name" value="Ig_E-set"/>
</dbReference>
<dbReference type="SUPFAM" id="SSF81296">
    <property type="entry name" value="E set domains"/>
    <property type="match status" value="2"/>
</dbReference>
<dbReference type="EMBL" id="VWPX01015344">
    <property type="protein sequence ID" value="NWI18187.1"/>
    <property type="molecule type" value="Genomic_DNA"/>
</dbReference>
<dbReference type="GO" id="GO:0005886">
    <property type="term" value="C:plasma membrane"/>
    <property type="evidence" value="ECO:0007669"/>
    <property type="project" value="TreeGrafter"/>
</dbReference>
<dbReference type="Proteomes" id="UP000545332">
    <property type="component" value="Unassembled WGS sequence"/>
</dbReference>
<feature type="domain" description="Arrestin C-terminal-like" evidence="2">
    <location>
        <begin position="172"/>
        <end position="309"/>
    </location>
</feature>
<dbReference type="PANTHER" id="PTHR11188:SF172">
    <property type="entry name" value="ARRESTIN DOMAIN-CONTAINING PROTEIN 5"/>
    <property type="match status" value="1"/>
</dbReference>
<dbReference type="InterPro" id="IPR011022">
    <property type="entry name" value="Arrestin_C-like"/>
</dbReference>
<dbReference type="Pfam" id="PF02752">
    <property type="entry name" value="Arrestin_C"/>
    <property type="match status" value="1"/>
</dbReference>
<evidence type="ECO:0000259" key="2">
    <source>
        <dbReference type="SMART" id="SM01017"/>
    </source>
</evidence>
<name>A0A7K4KP09_9AVES</name>
<dbReference type="AlphaFoldDB" id="A0A7K4KP09"/>
<dbReference type="Gene3D" id="2.60.40.640">
    <property type="match status" value="2"/>
</dbReference>
<feature type="non-terminal residue" evidence="3">
    <location>
        <position position="310"/>
    </location>
</feature>
<gene>
    <name evidence="3" type="primary">Arrdc5</name>
    <name evidence="3" type="ORF">CRYSOU_R14871</name>
</gene>
<organism evidence="3 4">
    <name type="scientific">Crypturellus soui</name>
    <dbReference type="NCBI Taxonomy" id="458187"/>
    <lineage>
        <taxon>Eukaryota</taxon>
        <taxon>Metazoa</taxon>
        <taxon>Chordata</taxon>
        <taxon>Craniata</taxon>
        <taxon>Vertebrata</taxon>
        <taxon>Euteleostomi</taxon>
        <taxon>Archelosauria</taxon>
        <taxon>Archosauria</taxon>
        <taxon>Dinosauria</taxon>
        <taxon>Saurischia</taxon>
        <taxon>Theropoda</taxon>
        <taxon>Coelurosauria</taxon>
        <taxon>Aves</taxon>
        <taxon>Palaeognathae</taxon>
        <taxon>Tinamiformes</taxon>
        <taxon>Tinamidae</taxon>
        <taxon>Crypturellus</taxon>
    </lineage>
</organism>
<dbReference type="OrthoDB" id="7785529at2759"/>
<evidence type="ECO:0000313" key="4">
    <source>
        <dbReference type="Proteomes" id="UP000545332"/>
    </source>
</evidence>
<comment type="caution">
    <text evidence="3">The sequence shown here is derived from an EMBL/GenBank/DDBJ whole genome shotgun (WGS) entry which is preliminary data.</text>
</comment>
<dbReference type="Pfam" id="PF00339">
    <property type="entry name" value="Arrestin_N"/>
    <property type="match status" value="1"/>
</dbReference>
<accession>A0A7K4KP09</accession>
<dbReference type="SMART" id="SM01017">
    <property type="entry name" value="Arrestin_C"/>
    <property type="match status" value="1"/>
</dbReference>
<reference evidence="3 4" key="1">
    <citation type="submission" date="2019-09" db="EMBL/GenBank/DDBJ databases">
        <title>Bird 10,000 Genomes (B10K) Project - Family phase.</title>
        <authorList>
            <person name="Zhang G."/>
        </authorList>
    </citation>
    <scope>NUCLEOTIDE SEQUENCE [LARGE SCALE GENOMIC DNA]</scope>
    <source>
        <strain evidence="3">B10K-MSB-42743</strain>
        <tissue evidence="3">Heart</tissue>
    </source>
</reference>
<dbReference type="PANTHER" id="PTHR11188">
    <property type="entry name" value="ARRESTIN DOMAIN CONTAINING PROTEIN"/>
    <property type="match status" value="1"/>
</dbReference>
<sequence>MSTVISIQLLLPEDEVYLAGSSIDGQLVLKLRSTLVDPVVKVELVGRGYLEWTEEDNPRLDYSRSSVCRNQAVFISKAHNFHIDDGWLDSGVHTFDFNFSFPPDLPSTFTSKIGFISYFIQGTCSGREIVLAKEKRQLALQGAFGNSGADANKMDPLVVETRKDAVYLCCFSRGSVILRIYLEKNIFSPGDPIVFVTDISNRTCKYITKVIFAVHCIVLYKGVNNRGEERSLEDRSEVTRLESHTNTGPFQVMRFTGTLVLPKPLPITSMRTENEIMSFRYELVGTSNLPCTKSSLVGRVPVIVAVRETD</sequence>
<dbReference type="InterPro" id="IPR050357">
    <property type="entry name" value="Arrestin_domain-protein"/>
</dbReference>
<evidence type="ECO:0000256" key="1">
    <source>
        <dbReference type="ARBA" id="ARBA00005298"/>
    </source>
</evidence>
<dbReference type="InterPro" id="IPR011021">
    <property type="entry name" value="Arrestin-like_N"/>
</dbReference>
<dbReference type="GO" id="GO:0015031">
    <property type="term" value="P:protein transport"/>
    <property type="evidence" value="ECO:0007669"/>
    <property type="project" value="TreeGrafter"/>
</dbReference>
<protein>
    <submittedName>
        <fullName evidence="3">ARRD5 protein</fullName>
    </submittedName>
</protein>
<comment type="similarity">
    <text evidence="1">Belongs to the arrestin family.</text>
</comment>